<keyword evidence="5 8" id="KW-0812">Transmembrane</keyword>
<dbReference type="InterPro" id="IPR011701">
    <property type="entry name" value="MFS"/>
</dbReference>
<dbReference type="AlphaFoldDB" id="A0A1M6M831"/>
<gene>
    <name evidence="10" type="ORF">SAMN05444350_1659</name>
</gene>
<feature type="transmembrane region" description="Helical" evidence="8">
    <location>
        <begin position="134"/>
        <end position="156"/>
    </location>
</feature>
<evidence type="ECO:0000259" key="9">
    <source>
        <dbReference type="PROSITE" id="PS50850"/>
    </source>
</evidence>
<dbReference type="PANTHER" id="PTHR23502:SF132">
    <property type="entry name" value="POLYAMINE TRANSPORTER 2-RELATED"/>
    <property type="match status" value="1"/>
</dbReference>
<feature type="transmembrane region" description="Helical" evidence="8">
    <location>
        <begin position="309"/>
        <end position="327"/>
    </location>
</feature>
<feature type="transmembrane region" description="Helical" evidence="8">
    <location>
        <begin position="45"/>
        <end position="67"/>
    </location>
</feature>
<dbReference type="Proteomes" id="UP000184192">
    <property type="component" value="Unassembled WGS sequence"/>
</dbReference>
<dbReference type="Pfam" id="PF07690">
    <property type="entry name" value="MFS_1"/>
    <property type="match status" value="1"/>
</dbReference>
<name>A0A1M6M831_9BACE</name>
<dbReference type="CDD" id="cd17320">
    <property type="entry name" value="MFS_MdfA_MDR_like"/>
    <property type="match status" value="1"/>
</dbReference>
<dbReference type="NCBIfam" id="TIGR00710">
    <property type="entry name" value="efflux_Bcr_CflA"/>
    <property type="match status" value="1"/>
</dbReference>
<dbReference type="InterPro" id="IPR036259">
    <property type="entry name" value="MFS_trans_sf"/>
</dbReference>
<feature type="transmembrane region" description="Helical" evidence="8">
    <location>
        <begin position="339"/>
        <end position="361"/>
    </location>
</feature>
<evidence type="ECO:0000256" key="4">
    <source>
        <dbReference type="ARBA" id="ARBA00022475"/>
    </source>
</evidence>
<evidence type="ECO:0000256" key="7">
    <source>
        <dbReference type="ARBA" id="ARBA00023136"/>
    </source>
</evidence>
<evidence type="ECO:0000256" key="8">
    <source>
        <dbReference type="SAM" id="Phobius"/>
    </source>
</evidence>
<sequence length="403" mass="43450">MGKDNSKLFILILLGMLTAFGPFVTDMYLPSLPAMGEYFNTSSSMVQLGLTTSMIGLAVGQIFFGPLSDRYGRRIPLQVAMWLFIVSTVLCLFAQDIHQFVTFRLIQGIAGAGGIVIARSIATDKFSGKELAKMLAIIGAINGIAPVVAPIIGGVFTEAIGWQGIFGILLVLGMLLLAGCMRFRESLPAEKRLATKWADTFNSFKVVLRNKQYICYVLQLAFAQGVLFAYIASSPFIIQQHYGYSPFAFSVCFSINAIAIGGAAAFSVKFRRPENGTLIGCMGMLVFSILECAALSLGCSFWVYELLLLAVLFMMGMTFTTSTALAMECERTNAGTASALLGAVSFSFGGIVSPLVGIGNILVSTGIIFVICSVCSLAGILFALGRRRLKVRFYMAFSTSQKR</sequence>
<feature type="transmembrane region" description="Helical" evidence="8">
    <location>
        <begin position="278"/>
        <end position="303"/>
    </location>
</feature>
<evidence type="ECO:0000256" key="1">
    <source>
        <dbReference type="ARBA" id="ARBA00004651"/>
    </source>
</evidence>
<dbReference type="InterPro" id="IPR020846">
    <property type="entry name" value="MFS_dom"/>
</dbReference>
<proteinExistence type="inferred from homology"/>
<dbReference type="PROSITE" id="PS50850">
    <property type="entry name" value="MFS"/>
    <property type="match status" value="1"/>
</dbReference>
<evidence type="ECO:0000256" key="5">
    <source>
        <dbReference type="ARBA" id="ARBA00022692"/>
    </source>
</evidence>
<feature type="domain" description="Major facilitator superfamily (MFS) profile" evidence="9">
    <location>
        <begin position="7"/>
        <end position="391"/>
    </location>
</feature>
<feature type="transmembrane region" description="Helical" evidence="8">
    <location>
        <begin position="244"/>
        <end position="266"/>
    </location>
</feature>
<keyword evidence="11" id="KW-1185">Reference proteome</keyword>
<organism evidence="10 11">
    <name type="scientific">Bacteroides stercorirosoris</name>
    <dbReference type="NCBI Taxonomy" id="871324"/>
    <lineage>
        <taxon>Bacteria</taxon>
        <taxon>Pseudomonadati</taxon>
        <taxon>Bacteroidota</taxon>
        <taxon>Bacteroidia</taxon>
        <taxon>Bacteroidales</taxon>
        <taxon>Bacteroidaceae</taxon>
        <taxon>Bacteroides</taxon>
    </lineage>
</organism>
<dbReference type="SUPFAM" id="SSF103473">
    <property type="entry name" value="MFS general substrate transporter"/>
    <property type="match status" value="1"/>
</dbReference>
<protein>
    <submittedName>
        <fullName evidence="10">MFS transporter, DHA1 family, bicyclomycin/chloramphenicol resistance protein</fullName>
    </submittedName>
</protein>
<reference evidence="11" key="1">
    <citation type="submission" date="2016-11" db="EMBL/GenBank/DDBJ databases">
        <authorList>
            <person name="Varghese N."/>
            <person name="Submissions S."/>
        </authorList>
    </citation>
    <scope>NUCLEOTIDE SEQUENCE [LARGE SCALE GENOMIC DNA]</scope>
    <source>
        <strain evidence="11">DSM 26884</strain>
    </source>
</reference>
<keyword evidence="6 8" id="KW-1133">Transmembrane helix</keyword>
<evidence type="ECO:0000256" key="3">
    <source>
        <dbReference type="ARBA" id="ARBA00022448"/>
    </source>
</evidence>
<dbReference type="RefSeq" id="WP_073315168.1">
    <property type="nucleotide sequence ID" value="NZ_FQZN01000065.1"/>
</dbReference>
<evidence type="ECO:0000256" key="6">
    <source>
        <dbReference type="ARBA" id="ARBA00022989"/>
    </source>
</evidence>
<dbReference type="InterPro" id="IPR004812">
    <property type="entry name" value="Efflux_drug-R_Bcr/CmlA"/>
</dbReference>
<feature type="transmembrane region" description="Helical" evidence="8">
    <location>
        <begin position="162"/>
        <end position="183"/>
    </location>
</feature>
<keyword evidence="4" id="KW-1003">Cell membrane</keyword>
<dbReference type="eggNOG" id="COG2814">
    <property type="taxonomic scope" value="Bacteria"/>
</dbReference>
<feature type="transmembrane region" description="Helical" evidence="8">
    <location>
        <begin position="101"/>
        <end position="122"/>
    </location>
</feature>
<feature type="transmembrane region" description="Helical" evidence="8">
    <location>
        <begin position="79"/>
        <end position="95"/>
    </location>
</feature>
<dbReference type="GO" id="GO:0005886">
    <property type="term" value="C:plasma membrane"/>
    <property type="evidence" value="ECO:0007669"/>
    <property type="project" value="UniProtKB-SubCell"/>
</dbReference>
<keyword evidence="7 8" id="KW-0472">Membrane</keyword>
<dbReference type="GO" id="GO:1990961">
    <property type="term" value="P:xenobiotic detoxification by transmembrane export across the plasma membrane"/>
    <property type="evidence" value="ECO:0007669"/>
    <property type="project" value="InterPro"/>
</dbReference>
<accession>A0A1M6M831</accession>
<evidence type="ECO:0000256" key="2">
    <source>
        <dbReference type="ARBA" id="ARBA00006236"/>
    </source>
</evidence>
<feature type="transmembrane region" description="Helical" evidence="8">
    <location>
        <begin position="7"/>
        <end position="25"/>
    </location>
</feature>
<keyword evidence="3" id="KW-0813">Transport</keyword>
<feature type="transmembrane region" description="Helical" evidence="8">
    <location>
        <begin position="213"/>
        <end position="232"/>
    </location>
</feature>
<dbReference type="GO" id="GO:0042910">
    <property type="term" value="F:xenobiotic transmembrane transporter activity"/>
    <property type="evidence" value="ECO:0007669"/>
    <property type="project" value="InterPro"/>
</dbReference>
<evidence type="ECO:0000313" key="11">
    <source>
        <dbReference type="Proteomes" id="UP000184192"/>
    </source>
</evidence>
<dbReference type="PANTHER" id="PTHR23502">
    <property type="entry name" value="MAJOR FACILITATOR SUPERFAMILY"/>
    <property type="match status" value="1"/>
</dbReference>
<dbReference type="GeneID" id="92714955"/>
<dbReference type="Gene3D" id="1.20.1720.10">
    <property type="entry name" value="Multidrug resistance protein D"/>
    <property type="match status" value="1"/>
</dbReference>
<comment type="similarity">
    <text evidence="2">Belongs to the major facilitator superfamily. Bcr/CmlA family.</text>
</comment>
<comment type="subcellular location">
    <subcellularLocation>
        <location evidence="1">Cell membrane</location>
        <topology evidence="1">Multi-pass membrane protein</topology>
    </subcellularLocation>
</comment>
<evidence type="ECO:0000313" key="10">
    <source>
        <dbReference type="EMBL" id="SHJ79609.1"/>
    </source>
</evidence>
<feature type="transmembrane region" description="Helical" evidence="8">
    <location>
        <begin position="367"/>
        <end position="385"/>
    </location>
</feature>
<dbReference type="EMBL" id="FQZN01000065">
    <property type="protein sequence ID" value="SHJ79609.1"/>
    <property type="molecule type" value="Genomic_DNA"/>
</dbReference>